<sequence>MEFVRINSNDNNYFDDVMNIYKVSFPIFEQRIIKNQIDVLKDGKYNFMAVYENNELVGILLYWDLDNCKYIEHLAISPSLRGKSYGSRILKDFCENNGNIILEIDPPVDDISIKRLKFYSNLGFKLQEFEHIHPPYRKEYKGHKLKIMSFNRNLAEDEYNKFNVFLKERIMKYSENNN</sequence>
<dbReference type="RefSeq" id="WP_007061187.1">
    <property type="nucleotide sequence ID" value="NZ_ACVI01000034.1"/>
</dbReference>
<dbReference type="STRING" id="536227.Ccar_24650"/>
<dbReference type="eggNOG" id="COG0456">
    <property type="taxonomic scope" value="Bacteria"/>
</dbReference>
<dbReference type="GO" id="GO:0016747">
    <property type="term" value="F:acyltransferase activity, transferring groups other than amino-acyl groups"/>
    <property type="evidence" value="ECO:0007669"/>
    <property type="project" value="InterPro"/>
</dbReference>
<dbReference type="EMBL" id="ACVI01000034">
    <property type="protein sequence ID" value="EET87235.1"/>
    <property type="molecule type" value="Genomic_DNA"/>
</dbReference>
<reference evidence="2 3" key="1">
    <citation type="submission" date="2009-06" db="EMBL/GenBank/DDBJ databases">
        <title>The draft genome of Clostridium carboxidivorans P7.</title>
        <authorList>
            <consortium name="US DOE Joint Genome Institute (JGI-PGF)"/>
            <person name="Lucas S."/>
            <person name="Copeland A."/>
            <person name="Lapidus A."/>
            <person name="Glavina del Rio T."/>
            <person name="Tice H."/>
            <person name="Bruce D."/>
            <person name="Goodwin L."/>
            <person name="Pitluck S."/>
            <person name="Larimer F."/>
            <person name="Land M.L."/>
            <person name="Hauser L."/>
            <person name="Hemme C.L."/>
        </authorList>
    </citation>
    <scope>NUCLEOTIDE SEQUENCE [LARGE SCALE GENOMIC DNA]</scope>
    <source>
        <strain evidence="2 3">P7</strain>
    </source>
</reference>
<gene>
    <name evidence="2" type="ORF">CcarbDRAFT_2302</name>
</gene>
<dbReference type="SUPFAM" id="SSF55729">
    <property type="entry name" value="Acyl-CoA N-acyltransferases (Nat)"/>
    <property type="match status" value="1"/>
</dbReference>
<dbReference type="PATRIC" id="fig|536227.13.peg.5097"/>
<dbReference type="Pfam" id="PF00583">
    <property type="entry name" value="Acetyltransf_1"/>
    <property type="match status" value="1"/>
</dbReference>
<dbReference type="KEGG" id="cck:Ccar_24650"/>
<dbReference type="CDD" id="cd04301">
    <property type="entry name" value="NAT_SF"/>
    <property type="match status" value="1"/>
</dbReference>
<dbReference type="Proteomes" id="UP000004198">
    <property type="component" value="Unassembled WGS sequence"/>
</dbReference>
<proteinExistence type="predicted"/>
<dbReference type="AlphaFoldDB" id="C6PU35"/>
<keyword evidence="2" id="KW-0808">Transferase</keyword>
<dbReference type="OrthoDB" id="9127144at2"/>
<feature type="domain" description="N-acetyltransferase" evidence="1">
    <location>
        <begin position="4"/>
        <end position="153"/>
    </location>
</feature>
<dbReference type="Gene3D" id="3.40.630.30">
    <property type="match status" value="1"/>
</dbReference>
<dbReference type="PROSITE" id="PS51186">
    <property type="entry name" value="GNAT"/>
    <property type="match status" value="1"/>
</dbReference>
<accession>C6PU35</accession>
<dbReference type="InterPro" id="IPR000182">
    <property type="entry name" value="GNAT_dom"/>
</dbReference>
<name>C6PU35_9CLOT</name>
<evidence type="ECO:0000313" key="2">
    <source>
        <dbReference type="EMBL" id="EET87235.1"/>
    </source>
</evidence>
<dbReference type="InterPro" id="IPR016181">
    <property type="entry name" value="Acyl_CoA_acyltransferase"/>
</dbReference>
<keyword evidence="3" id="KW-1185">Reference proteome</keyword>
<evidence type="ECO:0000313" key="3">
    <source>
        <dbReference type="Proteomes" id="UP000004198"/>
    </source>
</evidence>
<comment type="caution">
    <text evidence="2">The sequence shown here is derived from an EMBL/GenBank/DDBJ whole genome shotgun (WGS) entry which is preliminary data.</text>
</comment>
<organism evidence="2 3">
    <name type="scientific">Clostridium carboxidivorans P7</name>
    <dbReference type="NCBI Taxonomy" id="536227"/>
    <lineage>
        <taxon>Bacteria</taxon>
        <taxon>Bacillati</taxon>
        <taxon>Bacillota</taxon>
        <taxon>Clostridia</taxon>
        <taxon>Eubacteriales</taxon>
        <taxon>Clostridiaceae</taxon>
        <taxon>Clostridium</taxon>
    </lineage>
</organism>
<protein>
    <submittedName>
        <fullName evidence="2">GCN5-related N-acetyltransferase</fullName>
    </submittedName>
</protein>
<evidence type="ECO:0000259" key="1">
    <source>
        <dbReference type="PROSITE" id="PS51186"/>
    </source>
</evidence>